<keyword evidence="7" id="KW-1185">Reference proteome</keyword>
<evidence type="ECO:0000313" key="6">
    <source>
        <dbReference type="EMBL" id="EED95341.1"/>
    </source>
</evidence>
<evidence type="ECO:0000256" key="4">
    <source>
        <dbReference type="SAM" id="Phobius"/>
    </source>
</evidence>
<feature type="compositionally biased region" description="Basic and acidic residues" evidence="3">
    <location>
        <begin position="1"/>
        <end position="10"/>
    </location>
</feature>
<dbReference type="PROSITE" id="PS51764">
    <property type="entry name" value="GH26"/>
    <property type="match status" value="1"/>
</dbReference>
<feature type="domain" description="GH26" evidence="5">
    <location>
        <begin position="46"/>
        <end position="362"/>
    </location>
</feature>
<proteinExistence type="predicted"/>
<organism evidence="6 7">
    <name type="scientific">Thalassiosira pseudonana</name>
    <name type="common">Marine diatom</name>
    <name type="synonym">Cyclotella nana</name>
    <dbReference type="NCBI Taxonomy" id="35128"/>
    <lineage>
        <taxon>Eukaryota</taxon>
        <taxon>Sar</taxon>
        <taxon>Stramenopiles</taxon>
        <taxon>Ochrophyta</taxon>
        <taxon>Bacillariophyta</taxon>
        <taxon>Coscinodiscophyceae</taxon>
        <taxon>Thalassiosirophycidae</taxon>
        <taxon>Thalassiosirales</taxon>
        <taxon>Thalassiosiraceae</taxon>
        <taxon>Thalassiosira</taxon>
    </lineage>
</organism>
<dbReference type="Gene3D" id="3.20.20.80">
    <property type="entry name" value="Glycosidases"/>
    <property type="match status" value="1"/>
</dbReference>
<keyword evidence="4" id="KW-0472">Membrane</keyword>
<dbReference type="EMBL" id="CM000639">
    <property type="protein sequence ID" value="EED95341.1"/>
    <property type="molecule type" value="Genomic_DNA"/>
</dbReference>
<dbReference type="AlphaFoldDB" id="B8BUT2"/>
<dbReference type="OMA" id="TYLTIGQ"/>
<dbReference type="PaxDb" id="35128-Thaps21346"/>
<dbReference type="InterPro" id="IPR017853">
    <property type="entry name" value="GH"/>
</dbReference>
<evidence type="ECO:0000256" key="1">
    <source>
        <dbReference type="ARBA" id="ARBA00022801"/>
    </source>
</evidence>
<keyword evidence="4" id="KW-0812">Transmembrane</keyword>
<keyword evidence="2" id="KW-0326">Glycosidase</keyword>
<name>B8BUT2_THAPS</name>
<accession>B8BUT2</accession>
<dbReference type="Pfam" id="PF02156">
    <property type="entry name" value="Glyco_hydro_26"/>
    <property type="match status" value="1"/>
</dbReference>
<reference evidence="6 7" key="2">
    <citation type="journal article" date="2008" name="Nature">
        <title>The Phaeodactylum genome reveals the evolutionary history of diatom genomes.</title>
        <authorList>
            <person name="Bowler C."/>
            <person name="Allen A.E."/>
            <person name="Badger J.H."/>
            <person name="Grimwood J."/>
            <person name="Jabbari K."/>
            <person name="Kuo A."/>
            <person name="Maheswari U."/>
            <person name="Martens C."/>
            <person name="Maumus F."/>
            <person name="Otillar R.P."/>
            <person name="Rayko E."/>
            <person name="Salamov A."/>
            <person name="Vandepoele K."/>
            <person name="Beszteri B."/>
            <person name="Gruber A."/>
            <person name="Heijde M."/>
            <person name="Katinka M."/>
            <person name="Mock T."/>
            <person name="Valentin K."/>
            <person name="Verret F."/>
            <person name="Berges J.A."/>
            <person name="Brownlee C."/>
            <person name="Cadoret J.P."/>
            <person name="Chiovitti A."/>
            <person name="Choi C.J."/>
            <person name="Coesel S."/>
            <person name="De Martino A."/>
            <person name="Detter J.C."/>
            <person name="Durkin C."/>
            <person name="Falciatore A."/>
            <person name="Fournet J."/>
            <person name="Haruta M."/>
            <person name="Huysman M.J."/>
            <person name="Jenkins B.D."/>
            <person name="Jiroutova K."/>
            <person name="Jorgensen R.E."/>
            <person name="Joubert Y."/>
            <person name="Kaplan A."/>
            <person name="Kroger N."/>
            <person name="Kroth P.G."/>
            <person name="La Roche J."/>
            <person name="Lindquist E."/>
            <person name="Lommer M."/>
            <person name="Martin-Jezequel V."/>
            <person name="Lopez P.J."/>
            <person name="Lucas S."/>
            <person name="Mangogna M."/>
            <person name="McGinnis K."/>
            <person name="Medlin L.K."/>
            <person name="Montsant A."/>
            <person name="Oudot-Le Secq M.P."/>
            <person name="Napoli C."/>
            <person name="Obornik M."/>
            <person name="Parker M.S."/>
            <person name="Petit J.L."/>
            <person name="Porcel B.M."/>
            <person name="Poulsen N."/>
            <person name="Robison M."/>
            <person name="Rychlewski L."/>
            <person name="Rynearson T.A."/>
            <person name="Schmutz J."/>
            <person name="Shapiro H."/>
            <person name="Siaut M."/>
            <person name="Stanley M."/>
            <person name="Sussman M.R."/>
            <person name="Taylor A.R."/>
            <person name="Vardi A."/>
            <person name="von Dassow P."/>
            <person name="Vyverman W."/>
            <person name="Willis A."/>
            <person name="Wyrwicz L.S."/>
            <person name="Rokhsar D.S."/>
            <person name="Weissenbach J."/>
            <person name="Armbrust E.V."/>
            <person name="Green B.R."/>
            <person name="Van de Peer Y."/>
            <person name="Grigoriev I.V."/>
        </authorList>
    </citation>
    <scope>NUCLEOTIDE SEQUENCE [LARGE SCALE GENOMIC DNA]</scope>
    <source>
        <strain evidence="6 7">CCMP1335</strain>
    </source>
</reference>
<dbReference type="InParanoid" id="B8BUT2"/>
<keyword evidence="1" id="KW-0378">Hydrolase</keyword>
<evidence type="ECO:0000256" key="2">
    <source>
        <dbReference type="ARBA" id="ARBA00023295"/>
    </source>
</evidence>
<dbReference type="GO" id="GO:0004553">
    <property type="term" value="F:hydrolase activity, hydrolyzing O-glycosyl compounds"/>
    <property type="evidence" value="ECO:0007669"/>
    <property type="project" value="InterPro"/>
</dbReference>
<dbReference type="Proteomes" id="UP000001449">
    <property type="component" value="Chromosome 2"/>
</dbReference>
<protein>
    <recommendedName>
        <fullName evidence="5">GH26 domain-containing protein</fullName>
    </recommendedName>
</protein>
<dbReference type="InterPro" id="IPR022790">
    <property type="entry name" value="GH26_dom"/>
</dbReference>
<feature type="transmembrane region" description="Helical" evidence="4">
    <location>
        <begin position="439"/>
        <end position="461"/>
    </location>
</feature>
<keyword evidence="4" id="KW-1133">Transmembrane helix</keyword>
<evidence type="ECO:0000256" key="3">
    <source>
        <dbReference type="SAM" id="MobiDB-lite"/>
    </source>
</evidence>
<gene>
    <name evidence="6" type="ORF">THAPSDRAFT_21346</name>
</gene>
<dbReference type="eggNOG" id="ENOG502S6ET">
    <property type="taxonomic scope" value="Eukaryota"/>
</dbReference>
<dbReference type="SUPFAM" id="SSF51445">
    <property type="entry name" value="(Trans)glycosidases"/>
    <property type="match status" value="1"/>
</dbReference>
<dbReference type="RefSeq" id="XP_002287898.1">
    <property type="nucleotide sequence ID" value="XM_002287862.1"/>
</dbReference>
<sequence length="502" mass="57010">MSTPTEKETSGKNTKQPRSPCRPPVNTTYLTIGQDLFSINQYVQSQYNYSLHHYLMNTTVTVASEVSVSGQNGLPLSISSYAPAAFMVYTDLQSLKGLWAPTDYGSGVEYADGVLDLFPRNRYLKTEDGTETVDVHATDPKVVPPTSRSSAGLQIGLWLNGTDGCFDTYTGKLDHQIQLLIAYLERCRASKTFIRLGYEFDNPSFKYSEDPSMYILAFRKVVSDCREFLSDEANKRVFFVWHSWGAPFASKKLSLERFYPGDKFVDWIGVSIFQQVYPWSPDWGGKMTDVENVLNFAKLHNKPIMIAESTPFGGIELKQASKNVQSFITDKHHDYDNTWDRWYAKVIDIINKYDISMWCYIDSDWESQPMWHNVGFGETRIASNDLVMSRWQDQVIRSSNPDRKFLMSGSLEHCGVPINVPDVMDNLDDVFYWKKVGHIGNYIVIPFLVVSGIFFIPYFFLGAHKTRQGHASKGERKPLLANINTVSSRSTKPPLFDSSGNA</sequence>
<dbReference type="GeneID" id="7443031"/>
<evidence type="ECO:0000259" key="5">
    <source>
        <dbReference type="PROSITE" id="PS51764"/>
    </source>
</evidence>
<dbReference type="HOGENOM" id="CLU_561997_0_0_1"/>
<dbReference type="KEGG" id="tps:THAPSDRAFT_21346"/>
<evidence type="ECO:0000313" key="7">
    <source>
        <dbReference type="Proteomes" id="UP000001449"/>
    </source>
</evidence>
<feature type="region of interest" description="Disordered" evidence="3">
    <location>
        <begin position="1"/>
        <end position="24"/>
    </location>
</feature>
<reference evidence="6 7" key="1">
    <citation type="journal article" date="2004" name="Science">
        <title>The genome of the diatom Thalassiosira pseudonana: ecology, evolution, and metabolism.</title>
        <authorList>
            <person name="Armbrust E.V."/>
            <person name="Berges J.A."/>
            <person name="Bowler C."/>
            <person name="Green B.R."/>
            <person name="Martinez D."/>
            <person name="Putnam N.H."/>
            <person name="Zhou S."/>
            <person name="Allen A.E."/>
            <person name="Apt K.E."/>
            <person name="Bechner M."/>
            <person name="Brzezinski M.A."/>
            <person name="Chaal B.K."/>
            <person name="Chiovitti A."/>
            <person name="Davis A.K."/>
            <person name="Demarest M.S."/>
            <person name="Detter J.C."/>
            <person name="Glavina T."/>
            <person name="Goodstein D."/>
            <person name="Hadi M.Z."/>
            <person name="Hellsten U."/>
            <person name="Hildebrand M."/>
            <person name="Jenkins B.D."/>
            <person name="Jurka J."/>
            <person name="Kapitonov V.V."/>
            <person name="Kroger N."/>
            <person name="Lau W.W."/>
            <person name="Lane T.W."/>
            <person name="Larimer F.W."/>
            <person name="Lippmeier J.C."/>
            <person name="Lucas S."/>
            <person name="Medina M."/>
            <person name="Montsant A."/>
            <person name="Obornik M."/>
            <person name="Parker M.S."/>
            <person name="Palenik B."/>
            <person name="Pazour G.J."/>
            <person name="Richardson P.M."/>
            <person name="Rynearson T.A."/>
            <person name="Saito M.A."/>
            <person name="Schwartz D.C."/>
            <person name="Thamatrakoln K."/>
            <person name="Valentin K."/>
            <person name="Vardi A."/>
            <person name="Wilkerson F.P."/>
            <person name="Rokhsar D.S."/>
        </authorList>
    </citation>
    <scope>NUCLEOTIDE SEQUENCE [LARGE SCALE GENOMIC DNA]</scope>
    <source>
        <strain evidence="6 7">CCMP1335</strain>
    </source>
</reference>